<name>A0A367CGD6_9ENTE</name>
<dbReference type="Proteomes" id="UP000252797">
    <property type="component" value="Unassembled WGS sequence"/>
</dbReference>
<dbReference type="EMBL" id="LEPB01000004">
    <property type="protein sequence ID" value="RCA11679.1"/>
    <property type="molecule type" value="Genomic_DNA"/>
</dbReference>
<accession>A0A367CGD6</accession>
<feature type="compositionally biased region" description="Polar residues" evidence="1">
    <location>
        <begin position="114"/>
        <end position="126"/>
    </location>
</feature>
<evidence type="ECO:0000313" key="3">
    <source>
        <dbReference type="Proteomes" id="UP000252797"/>
    </source>
</evidence>
<evidence type="ECO:0000313" key="2">
    <source>
        <dbReference type="EMBL" id="RCA11679.1"/>
    </source>
</evidence>
<sequence>MNPSLFFCHLRSEQLFLNEEIMMACLFQESVMLKAIKRLIQKRGKKMRKKTKLVLTVNQRRHIERELLRVTSVTKVARSSHVPPKLVKFVKQELIKKKKLTGNEIRQSVKKKTNAFQKESVKSTPVKTVEKQKDLRQKQSDDTAKMSSNRARKKKNLERSIPNVSGKRNTNRQELKISTKAQVERLKYKYKRQKLKTYRNKLKLDLNKIDMFEKEVNLEIRKVELERKEVDLERREVDFKKRKTDLEKRELCLERKEVDLERREVIIERKNLELIMKEQKIKQTGERPEINEQRQKRMYLDSSYIHKQKLLQDKDSGGVEAETYMSITDLKKRGYEFMSNKKILHERTESAIRSRQD</sequence>
<comment type="caution">
    <text evidence="2">The sequence shown here is derived from an EMBL/GenBank/DDBJ whole genome shotgun (WGS) entry which is preliminary data.</text>
</comment>
<organism evidence="2 3">
    <name type="scientific">Enterococcus durans</name>
    <dbReference type="NCBI Taxonomy" id="53345"/>
    <lineage>
        <taxon>Bacteria</taxon>
        <taxon>Bacillati</taxon>
        <taxon>Bacillota</taxon>
        <taxon>Bacilli</taxon>
        <taxon>Lactobacillales</taxon>
        <taxon>Enterococcaceae</taxon>
        <taxon>Enterococcus</taxon>
    </lineage>
</organism>
<dbReference type="AlphaFoldDB" id="A0A367CGD6"/>
<proteinExistence type="predicted"/>
<feature type="compositionally biased region" description="Basic and acidic residues" evidence="1">
    <location>
        <begin position="128"/>
        <end position="144"/>
    </location>
</feature>
<gene>
    <name evidence="2" type="ORF">EA71_02444</name>
</gene>
<reference evidence="2 3" key="1">
    <citation type="submission" date="2015-06" db="EMBL/GenBank/DDBJ databases">
        <title>The Genome Sequence of Enterococcus durans 4EA1.</title>
        <authorList>
            <consortium name="The Broad Institute Genomics Platform"/>
            <consortium name="The Broad Institute Genome Sequencing Center for Infectious Disease"/>
            <person name="Earl A.M."/>
            <person name="Van Tyne D."/>
            <person name="Lebreton F."/>
            <person name="Saavedra J.T."/>
            <person name="Gilmore M.S."/>
            <person name="Manson Mcguire A."/>
            <person name="Clock S."/>
            <person name="Crupain M."/>
            <person name="Rangan U."/>
            <person name="Young S."/>
            <person name="Abouelleil A."/>
            <person name="Cao P."/>
            <person name="Chapman S.B."/>
            <person name="Griggs A."/>
            <person name="Priest M."/>
            <person name="Shea T."/>
            <person name="Wortman J."/>
            <person name="Nusbaum C."/>
            <person name="Birren B."/>
        </authorList>
    </citation>
    <scope>NUCLEOTIDE SEQUENCE [LARGE SCALE GENOMIC DNA]</scope>
    <source>
        <strain evidence="2 3">4EA1</strain>
    </source>
</reference>
<protein>
    <submittedName>
        <fullName evidence="2">Uncharacterized protein</fullName>
    </submittedName>
</protein>
<evidence type="ECO:0000256" key="1">
    <source>
        <dbReference type="SAM" id="MobiDB-lite"/>
    </source>
</evidence>
<feature type="region of interest" description="Disordered" evidence="1">
    <location>
        <begin position="111"/>
        <end position="178"/>
    </location>
</feature>